<protein>
    <submittedName>
        <fullName evidence="2">Uncharacterized protein</fullName>
    </submittedName>
</protein>
<dbReference type="EMBL" id="MGIQ01000016">
    <property type="protein sequence ID" value="OGM90691.1"/>
    <property type="molecule type" value="Genomic_DNA"/>
</dbReference>
<keyword evidence="1" id="KW-0472">Membrane</keyword>
<reference evidence="2 3" key="1">
    <citation type="journal article" date="2016" name="Nat. Commun.">
        <title>Thousands of microbial genomes shed light on interconnected biogeochemical processes in an aquifer system.</title>
        <authorList>
            <person name="Anantharaman K."/>
            <person name="Brown C.T."/>
            <person name="Hug L.A."/>
            <person name="Sharon I."/>
            <person name="Castelle C.J."/>
            <person name="Probst A.J."/>
            <person name="Thomas B.C."/>
            <person name="Singh A."/>
            <person name="Wilkins M.J."/>
            <person name="Karaoz U."/>
            <person name="Brodie E.L."/>
            <person name="Williams K.H."/>
            <person name="Hubbard S.S."/>
            <person name="Banfield J.F."/>
        </authorList>
    </citation>
    <scope>NUCLEOTIDE SEQUENCE [LARGE SCALE GENOMIC DNA]</scope>
</reference>
<dbReference type="Proteomes" id="UP000178798">
    <property type="component" value="Unassembled WGS sequence"/>
</dbReference>
<sequence length="84" mass="9661">MQKGFLSIIALLIVLAIISFLIVSQFSQFNFLDANPQNSNEQPVNILIPQLEINDALQKIENQSADYNQRQEDIFKEVNNIPYH</sequence>
<dbReference type="STRING" id="1802556.A2999_01890"/>
<evidence type="ECO:0000256" key="1">
    <source>
        <dbReference type="SAM" id="Phobius"/>
    </source>
</evidence>
<accession>A0A1F8DPY4</accession>
<name>A0A1F8DPY4_9BACT</name>
<evidence type="ECO:0000313" key="3">
    <source>
        <dbReference type="Proteomes" id="UP000178798"/>
    </source>
</evidence>
<keyword evidence="1" id="KW-0812">Transmembrane</keyword>
<comment type="caution">
    <text evidence="2">The sequence shown here is derived from an EMBL/GenBank/DDBJ whole genome shotgun (WGS) entry which is preliminary data.</text>
</comment>
<dbReference type="AlphaFoldDB" id="A0A1F8DPY4"/>
<proteinExistence type="predicted"/>
<organism evidence="2 3">
    <name type="scientific">Candidatus Wolfebacteria bacterium RIFCSPLOWO2_01_FULL_38_11</name>
    <dbReference type="NCBI Taxonomy" id="1802556"/>
    <lineage>
        <taxon>Bacteria</taxon>
        <taxon>Candidatus Wolfeibacteriota</taxon>
    </lineage>
</organism>
<evidence type="ECO:0000313" key="2">
    <source>
        <dbReference type="EMBL" id="OGM90691.1"/>
    </source>
</evidence>
<keyword evidence="1" id="KW-1133">Transmembrane helix</keyword>
<feature type="transmembrane region" description="Helical" evidence="1">
    <location>
        <begin position="6"/>
        <end position="23"/>
    </location>
</feature>
<gene>
    <name evidence="2" type="ORF">A2999_01890</name>
</gene>